<keyword evidence="2" id="KW-1185">Reference proteome</keyword>
<name>A0ACD1IU92_9EURO</name>
<evidence type="ECO:0000313" key="2">
    <source>
        <dbReference type="Proteomes" id="UP000249748"/>
    </source>
</evidence>
<dbReference type="Proteomes" id="UP000249748">
    <property type="component" value="Unassembled WGS sequence"/>
</dbReference>
<accession>A0ACD1IU92</accession>
<proteinExistence type="predicted"/>
<evidence type="ECO:0000313" key="1">
    <source>
        <dbReference type="EMBL" id="RAK94055.1"/>
    </source>
</evidence>
<protein>
    <submittedName>
        <fullName evidence="1">Uncharacterized protein</fullName>
    </submittedName>
</protein>
<reference evidence="1" key="1">
    <citation type="submission" date="2018-02" db="EMBL/GenBank/DDBJ databases">
        <title>The genomes of Aspergillus section Nigri reveals drivers in fungal speciation.</title>
        <authorList>
            <consortium name="DOE Joint Genome Institute"/>
            <person name="Vesth T.C."/>
            <person name="Nybo J."/>
            <person name="Theobald S."/>
            <person name="Brandl J."/>
            <person name="Frisvad J.C."/>
            <person name="Nielsen K.F."/>
            <person name="Lyhne E.K."/>
            <person name="Kogle M.E."/>
            <person name="Kuo A."/>
            <person name="Riley R."/>
            <person name="Clum A."/>
            <person name="Nolan M."/>
            <person name="Lipzen A."/>
            <person name="Salamov A."/>
            <person name="Henrissat B."/>
            <person name="Wiebenga A."/>
            <person name="De vries R.P."/>
            <person name="Grigoriev I.V."/>
            <person name="Mortensen U.H."/>
            <person name="Andersen M.R."/>
            <person name="Baker S.E."/>
        </authorList>
    </citation>
    <scope>NUCLEOTIDE SEQUENCE</scope>
    <source>
        <strain evidence="1">CBS 115574</strain>
    </source>
</reference>
<dbReference type="EMBL" id="KZ824535">
    <property type="protein sequence ID" value="RAK94055.1"/>
    <property type="molecule type" value="Genomic_DNA"/>
</dbReference>
<gene>
    <name evidence="1" type="ORF">BO79DRAFT_491</name>
</gene>
<sequence length="79" mass="8977">MKKLVHRCRGQTLVLAFNITPGFVRSSWPRLHFVVRCLLLGHDANCAARCAIIPKDGPQIELQRVCHCIMFGFGVEIRM</sequence>
<organism evidence="1 2">
    <name type="scientific">Aspergillus costaricaensis CBS 115574</name>
    <dbReference type="NCBI Taxonomy" id="1448317"/>
    <lineage>
        <taxon>Eukaryota</taxon>
        <taxon>Fungi</taxon>
        <taxon>Dikarya</taxon>
        <taxon>Ascomycota</taxon>
        <taxon>Pezizomycotina</taxon>
        <taxon>Eurotiomycetes</taxon>
        <taxon>Eurotiomycetidae</taxon>
        <taxon>Eurotiales</taxon>
        <taxon>Aspergillaceae</taxon>
        <taxon>Aspergillus</taxon>
        <taxon>Aspergillus subgen. Circumdati</taxon>
    </lineage>
</organism>